<dbReference type="SUPFAM" id="SSF51735">
    <property type="entry name" value="NAD(P)-binding Rossmann-fold domains"/>
    <property type="match status" value="1"/>
</dbReference>
<keyword evidence="1" id="KW-0547">Nucleotide-binding</keyword>
<dbReference type="PROSITE" id="PS51186">
    <property type="entry name" value="GNAT"/>
    <property type="match status" value="1"/>
</dbReference>
<protein>
    <submittedName>
        <fullName evidence="4">Acyl-CoA synthetase (NDP forming)/GNAT superfamily N-acetyltransferase</fullName>
    </submittedName>
</protein>
<dbReference type="InterPro" id="IPR036291">
    <property type="entry name" value="NAD(P)-bd_dom_sf"/>
</dbReference>
<proteinExistence type="predicted"/>
<dbReference type="SUPFAM" id="SSF55729">
    <property type="entry name" value="Acyl-CoA N-acyltransferases (Nat)"/>
    <property type="match status" value="1"/>
</dbReference>
<feature type="domain" description="ATP-grasp" evidence="2">
    <location>
        <begin position="669"/>
        <end position="720"/>
    </location>
</feature>
<gene>
    <name evidence="4" type="ORF">BJ998_009343</name>
</gene>
<dbReference type="Gene3D" id="3.40.630.30">
    <property type="match status" value="1"/>
</dbReference>
<dbReference type="InterPro" id="IPR016102">
    <property type="entry name" value="Succinyl-CoA_synth-like"/>
</dbReference>
<dbReference type="RefSeq" id="WP_184870546.1">
    <property type="nucleotide sequence ID" value="NZ_BAAAWY010000021.1"/>
</dbReference>
<dbReference type="InterPro" id="IPR003781">
    <property type="entry name" value="CoA-bd"/>
</dbReference>
<dbReference type="GO" id="GO:0005524">
    <property type="term" value="F:ATP binding"/>
    <property type="evidence" value="ECO:0007669"/>
    <property type="project" value="UniProtKB-UniRule"/>
</dbReference>
<dbReference type="Gene3D" id="3.30.1490.20">
    <property type="entry name" value="ATP-grasp fold, A domain"/>
    <property type="match status" value="1"/>
</dbReference>
<dbReference type="Gene3D" id="3.40.50.720">
    <property type="entry name" value="NAD(P)-binding Rossmann-like Domain"/>
    <property type="match status" value="1"/>
</dbReference>
<dbReference type="PANTHER" id="PTHR42793:SF1">
    <property type="entry name" value="PEPTIDYL-LYSINE N-ACETYLTRANSFERASE PATZ"/>
    <property type="match status" value="1"/>
</dbReference>
<reference evidence="4 5" key="1">
    <citation type="submission" date="2020-08" db="EMBL/GenBank/DDBJ databases">
        <title>Sequencing the genomes of 1000 actinobacteria strains.</title>
        <authorList>
            <person name="Klenk H.-P."/>
        </authorList>
    </citation>
    <scope>NUCLEOTIDE SEQUENCE [LARGE SCALE GENOMIC DNA]</scope>
    <source>
        <strain evidence="4 5">DSM 43851</strain>
    </source>
</reference>
<keyword evidence="4" id="KW-0808">Transferase</keyword>
<dbReference type="Pfam" id="PF13607">
    <property type="entry name" value="Succ_CoA_lig"/>
    <property type="match status" value="1"/>
</dbReference>
<dbReference type="Pfam" id="PF13380">
    <property type="entry name" value="CoA_binding_2"/>
    <property type="match status" value="1"/>
</dbReference>
<dbReference type="SMART" id="SM00881">
    <property type="entry name" value="CoA_binding"/>
    <property type="match status" value="1"/>
</dbReference>
<dbReference type="InterPro" id="IPR016181">
    <property type="entry name" value="Acyl_CoA_acyltransferase"/>
</dbReference>
<evidence type="ECO:0000313" key="5">
    <source>
        <dbReference type="Proteomes" id="UP000585638"/>
    </source>
</evidence>
<dbReference type="Gene3D" id="3.30.470.20">
    <property type="entry name" value="ATP-grasp fold, B domain"/>
    <property type="match status" value="1"/>
</dbReference>
<dbReference type="GO" id="GO:0016747">
    <property type="term" value="F:acyltransferase activity, transferring groups other than amino-acyl groups"/>
    <property type="evidence" value="ECO:0007669"/>
    <property type="project" value="InterPro"/>
</dbReference>
<sequence length="878" mass="91955">MTAVRALLADGRVALVRRLTPADTEAVRLLHQELPERDTYLRFFTIRPPRLGAFAEHLTAEDARHATLGAYVDGVLTGVATYEVVADPEEAEVALAVDHRQQAHGVGTLLLEHLGSLARARGVRRFVADVLAENAGMLRVFHDFGLPCRVESSGPEIHLVLPLDPDDCYLDTVTDREVRADVASLTRLLRPRSVAVVGAGRAAGTVGHAILQRLIEAGFTGQLAAVNPHAAEIAGIRCYGSLLELPAVPDLVMVAVPAAAVPSVLGDCAARRVPAVVVITSGITGDEKLHGEVLKAVRGGGFRMVGPNCLGVVNTDPRIRLDASFSDRPSRAGDIGVVTQSGGAGIALADQLSAAGLGVSTMVSTGDKYDVSGNDMLRWWECDEATRVAVLYLESFGNPRKFSRLARRLARHKPVVALRTGTSEVARRAAASHTAASATPAVTRDALYRQAGVIAVDTLTELTATVAVLSKQSVPRGLRTMVLTNAGGGGVLAADACAVAGLHLQPPSSTLRAILGHSLPATASLGNPIDTTAAVPAATFARCLRAAMDDVEVDAVVVITVPTALGDPSADIAQAVAKARAGGRETPVVAVDLTQRENLRLLGDTVPSFAEPAVAVSALAHAAHYGQWLRRSPGRVPALPDIDVTAARALVDSFLTEHSDGWLPAPEVTKLLRCFGIPVLDIIPAIDEDDAVAAFRTLGGPVALKAVAQGLLHKSAGGGVALDIADEPSLRVQARLMRDRFGADLLGYLVQPMASPGRELLVGVVGDASFGPLVVFGLGGTDTDVIDKRVTCLVPVTDTDSHDLLQSFPAPKALAGIDVGAVRDTVLRVGRLAELLPEVVEMDLNPLIAYETGCVVADARILLRPVARTDAALRALRA</sequence>
<dbReference type="InterPro" id="IPR011761">
    <property type="entry name" value="ATP-grasp"/>
</dbReference>
<dbReference type="InterPro" id="IPR013815">
    <property type="entry name" value="ATP_grasp_subdomain_1"/>
</dbReference>
<dbReference type="Pfam" id="PF19045">
    <property type="entry name" value="Ligase_CoA_2"/>
    <property type="match status" value="1"/>
</dbReference>
<comment type="caution">
    <text evidence="4">The sequence shown here is derived from an EMBL/GenBank/DDBJ whole genome shotgun (WGS) entry which is preliminary data.</text>
</comment>
<dbReference type="Pfam" id="PF13549">
    <property type="entry name" value="ATP-grasp_5"/>
    <property type="match status" value="1"/>
</dbReference>
<dbReference type="GO" id="GO:0043758">
    <property type="term" value="F:acetate-CoA ligase (ADP-forming) activity"/>
    <property type="evidence" value="ECO:0007669"/>
    <property type="project" value="InterPro"/>
</dbReference>
<dbReference type="AlphaFoldDB" id="A0A7W9KUB0"/>
<name>A0A7W9KUB0_9PSEU</name>
<dbReference type="Pfam" id="PF00583">
    <property type="entry name" value="Acetyltransf_1"/>
    <property type="match status" value="1"/>
</dbReference>
<dbReference type="InterPro" id="IPR000182">
    <property type="entry name" value="GNAT_dom"/>
</dbReference>
<dbReference type="CDD" id="cd04301">
    <property type="entry name" value="NAT_SF"/>
    <property type="match status" value="1"/>
</dbReference>
<dbReference type="GO" id="GO:0046872">
    <property type="term" value="F:metal ion binding"/>
    <property type="evidence" value="ECO:0007669"/>
    <property type="project" value="InterPro"/>
</dbReference>
<keyword evidence="5" id="KW-1185">Reference proteome</keyword>
<dbReference type="PANTHER" id="PTHR42793">
    <property type="entry name" value="COA BINDING DOMAIN CONTAINING PROTEIN"/>
    <property type="match status" value="1"/>
</dbReference>
<dbReference type="Gene3D" id="3.40.50.261">
    <property type="entry name" value="Succinyl-CoA synthetase domains"/>
    <property type="match status" value="2"/>
</dbReference>
<evidence type="ECO:0000259" key="2">
    <source>
        <dbReference type="PROSITE" id="PS50975"/>
    </source>
</evidence>
<dbReference type="Proteomes" id="UP000585638">
    <property type="component" value="Unassembled WGS sequence"/>
</dbReference>
<evidence type="ECO:0000313" key="4">
    <source>
        <dbReference type="EMBL" id="MBB5898084.1"/>
    </source>
</evidence>
<evidence type="ECO:0000256" key="1">
    <source>
        <dbReference type="PROSITE-ProRule" id="PRU00409"/>
    </source>
</evidence>
<organism evidence="4 5">
    <name type="scientific">Kutzneria kofuensis</name>
    <dbReference type="NCBI Taxonomy" id="103725"/>
    <lineage>
        <taxon>Bacteria</taxon>
        <taxon>Bacillati</taxon>
        <taxon>Actinomycetota</taxon>
        <taxon>Actinomycetes</taxon>
        <taxon>Pseudonocardiales</taxon>
        <taxon>Pseudonocardiaceae</taxon>
        <taxon>Kutzneria</taxon>
    </lineage>
</organism>
<evidence type="ECO:0000259" key="3">
    <source>
        <dbReference type="PROSITE" id="PS51186"/>
    </source>
</evidence>
<feature type="domain" description="N-acetyltransferase" evidence="3">
    <location>
        <begin position="14"/>
        <end position="164"/>
    </location>
</feature>
<dbReference type="EMBL" id="JACHIR010000005">
    <property type="protein sequence ID" value="MBB5898084.1"/>
    <property type="molecule type" value="Genomic_DNA"/>
</dbReference>
<keyword evidence="1" id="KW-0067">ATP-binding</keyword>
<dbReference type="InterPro" id="IPR032875">
    <property type="entry name" value="Succ_CoA_lig_flav_dom"/>
</dbReference>
<dbReference type="PROSITE" id="PS50975">
    <property type="entry name" value="ATP_GRASP"/>
    <property type="match status" value="1"/>
</dbReference>
<dbReference type="SUPFAM" id="SSF52210">
    <property type="entry name" value="Succinyl-CoA synthetase domains"/>
    <property type="match status" value="2"/>
</dbReference>
<accession>A0A7W9KUB0</accession>
<dbReference type="InterPro" id="IPR043938">
    <property type="entry name" value="Ligase_CoA_dom"/>
</dbReference>
<dbReference type="SUPFAM" id="SSF56059">
    <property type="entry name" value="Glutathione synthetase ATP-binding domain-like"/>
    <property type="match status" value="1"/>
</dbReference>